<keyword evidence="1" id="KW-1133">Transmembrane helix</keyword>
<evidence type="ECO:0000256" key="1">
    <source>
        <dbReference type="SAM" id="Phobius"/>
    </source>
</evidence>
<sequence length="256" mass="27905">MRHSIRQAKVKADETDKKRARPRLRGVGAFVFALMILAGGVGLFTHPATPLAPAWNPLQPLRIDDPLTPLTGWKLSRAANDPAQCLAALDGHAAARAMPDFTVSDQCHIQTRVDLSRVGRAQLTPVETRCAIALRLAMWERHSVQPAAQQHLGSAVDVINHIGSYNCRAMRTADGTSTSMSTHATAAAIDISGFALANGTKITLIDDWQGDTANARFLRALRDGACQFFRLTLSPDYNALHADHFHLQSRGWGLCR</sequence>
<organism evidence="3 4">
    <name type="scientific">Yoonia tamlensis</name>
    <dbReference type="NCBI Taxonomy" id="390270"/>
    <lineage>
        <taxon>Bacteria</taxon>
        <taxon>Pseudomonadati</taxon>
        <taxon>Pseudomonadota</taxon>
        <taxon>Alphaproteobacteria</taxon>
        <taxon>Rhodobacterales</taxon>
        <taxon>Paracoccaceae</taxon>
        <taxon>Yoonia</taxon>
    </lineage>
</organism>
<name>A0A1I6HKL4_9RHOB</name>
<dbReference type="STRING" id="390270.SAMN04488005_2804"/>
<gene>
    <name evidence="3" type="ORF">SAMN04488005_2804</name>
</gene>
<keyword evidence="1" id="KW-0472">Membrane</keyword>
<dbReference type="RefSeq" id="WP_090201248.1">
    <property type="nucleotide sequence ID" value="NZ_FOYP01000002.1"/>
</dbReference>
<keyword evidence="1" id="KW-0812">Transmembrane</keyword>
<evidence type="ECO:0000313" key="3">
    <source>
        <dbReference type="EMBL" id="SFR54966.1"/>
    </source>
</evidence>
<feature type="domain" description="Extensin-like C-terminal" evidence="2">
    <location>
        <begin position="84"/>
        <end position="256"/>
    </location>
</feature>
<evidence type="ECO:0000259" key="2">
    <source>
        <dbReference type="Pfam" id="PF06904"/>
    </source>
</evidence>
<dbReference type="AlphaFoldDB" id="A0A1I6HKL4"/>
<protein>
    <submittedName>
        <fullName evidence="3">Uncharacterized conserved protein</fullName>
    </submittedName>
</protein>
<proteinExistence type="predicted"/>
<dbReference type="Proteomes" id="UP000199478">
    <property type="component" value="Unassembled WGS sequence"/>
</dbReference>
<dbReference type="OrthoDB" id="9809788at2"/>
<accession>A0A1I6HKL4</accession>
<reference evidence="4" key="1">
    <citation type="submission" date="2016-10" db="EMBL/GenBank/DDBJ databases">
        <authorList>
            <person name="Varghese N."/>
            <person name="Submissions S."/>
        </authorList>
    </citation>
    <scope>NUCLEOTIDE SEQUENCE [LARGE SCALE GENOMIC DNA]</scope>
    <source>
        <strain evidence="4">DSM 26879</strain>
    </source>
</reference>
<dbReference type="EMBL" id="FOYP01000002">
    <property type="protein sequence ID" value="SFR54966.1"/>
    <property type="molecule type" value="Genomic_DNA"/>
</dbReference>
<keyword evidence="4" id="KW-1185">Reference proteome</keyword>
<dbReference type="Pfam" id="PF06904">
    <property type="entry name" value="Extensin-like_C"/>
    <property type="match status" value="1"/>
</dbReference>
<evidence type="ECO:0000313" key="4">
    <source>
        <dbReference type="Proteomes" id="UP000199478"/>
    </source>
</evidence>
<feature type="transmembrane region" description="Helical" evidence="1">
    <location>
        <begin position="27"/>
        <end position="44"/>
    </location>
</feature>
<dbReference type="InterPro" id="IPR009683">
    <property type="entry name" value="Extensin-like_C"/>
</dbReference>